<organism evidence="2 3">
    <name type="scientific">Porphyra umbilicalis</name>
    <name type="common">Purple laver</name>
    <name type="synonym">Red alga</name>
    <dbReference type="NCBI Taxonomy" id="2786"/>
    <lineage>
        <taxon>Eukaryota</taxon>
        <taxon>Rhodophyta</taxon>
        <taxon>Bangiophyceae</taxon>
        <taxon>Bangiales</taxon>
        <taxon>Bangiaceae</taxon>
        <taxon>Porphyra</taxon>
    </lineage>
</organism>
<feature type="compositionally biased region" description="Basic residues" evidence="1">
    <location>
        <begin position="10"/>
        <end position="29"/>
    </location>
</feature>
<reference evidence="2 3" key="1">
    <citation type="submission" date="2017-03" db="EMBL/GenBank/DDBJ databases">
        <title>WGS assembly of Porphyra umbilicalis.</title>
        <authorList>
            <person name="Brawley S.H."/>
            <person name="Blouin N.A."/>
            <person name="Ficko-Blean E."/>
            <person name="Wheeler G.L."/>
            <person name="Lohr M."/>
            <person name="Goodson H.V."/>
            <person name="Jenkins J.W."/>
            <person name="Blaby-Haas C.E."/>
            <person name="Helliwell K.E."/>
            <person name="Chan C."/>
            <person name="Marriage T."/>
            <person name="Bhattacharya D."/>
            <person name="Klein A.S."/>
            <person name="Badis Y."/>
            <person name="Brodie J."/>
            <person name="Cao Y."/>
            <person name="Collen J."/>
            <person name="Dittami S.M."/>
            <person name="Gachon C.M."/>
            <person name="Green B.R."/>
            <person name="Karpowicz S."/>
            <person name="Kim J.W."/>
            <person name="Kudahl U."/>
            <person name="Lin S."/>
            <person name="Michel G."/>
            <person name="Mittag M."/>
            <person name="Olson B.J."/>
            <person name="Pangilinan J."/>
            <person name="Peng Y."/>
            <person name="Qiu H."/>
            <person name="Shu S."/>
            <person name="Singer J.T."/>
            <person name="Smith A.G."/>
            <person name="Sprecher B.N."/>
            <person name="Wagner V."/>
            <person name="Wang W."/>
            <person name="Wang Z.-Y."/>
            <person name="Yan J."/>
            <person name="Yarish C."/>
            <person name="Zoeuner-Riek S."/>
            <person name="Zhuang Y."/>
            <person name="Zou Y."/>
            <person name="Lindquist E.A."/>
            <person name="Grimwood J."/>
            <person name="Barry K."/>
            <person name="Rokhsar D.S."/>
            <person name="Schmutz J."/>
            <person name="Stiller J.W."/>
            <person name="Grossman A.R."/>
            <person name="Prochnik S.E."/>
        </authorList>
    </citation>
    <scope>NUCLEOTIDE SEQUENCE [LARGE SCALE GENOMIC DNA]</scope>
    <source>
        <strain evidence="2">4086291</strain>
    </source>
</reference>
<evidence type="ECO:0000313" key="3">
    <source>
        <dbReference type="Proteomes" id="UP000218209"/>
    </source>
</evidence>
<dbReference type="AlphaFoldDB" id="A0A1X6NQ92"/>
<feature type="region of interest" description="Disordered" evidence="1">
    <location>
        <begin position="1"/>
        <end position="51"/>
    </location>
</feature>
<evidence type="ECO:0000313" key="2">
    <source>
        <dbReference type="EMBL" id="OSX70757.1"/>
    </source>
</evidence>
<dbReference type="OrthoDB" id="90882at2759"/>
<keyword evidence="3" id="KW-1185">Reference proteome</keyword>
<sequence>MGDKQPERAPRKRSERPRRNGGKKHRRWAGRPAGGGASMGTAAGGSIENGASDRRGTPGFFLSAEIVKVPSKLGWLSDGFMVIRGVRDKVVTRSVARICSAMSDASFEVIFNDVTLEALLEDGKQRPTDLPEGGRFMRKFGGRAPAPLANLPAGDFEDWISMHKVADDMLYVINLGFGSGHKTEKHTIGGGSVNTRGAWPGDGPVRDAARAGREKVDEMGFDPAGVSARGGLLDGSVWTSGGGVAVKEDGDAGAFGRRRAAREGGAVRGSALLGRGKPGAVDADVIKGQSFYMIGPTVLRSKAECKAQLMHVDNARQKEMHGTDVPKLSMLMGVEDGTKVDMFPGSDRYLPDASGGCLTQPIECRTVVLNAGDILIFHQDVVHRGAASSCLCHRWHWYADIGREVSKKLTFYVLPFGHKTAVGMVSPLRRSSHKQRTRCGALLAAESIPPHQTRLE</sequence>
<protein>
    <submittedName>
        <fullName evidence="2">Uncharacterized protein</fullName>
    </submittedName>
</protein>
<dbReference type="Proteomes" id="UP000218209">
    <property type="component" value="Unassembled WGS sequence"/>
</dbReference>
<gene>
    <name evidence="2" type="ORF">BU14_0673s0009</name>
</gene>
<proteinExistence type="predicted"/>
<evidence type="ECO:0000256" key="1">
    <source>
        <dbReference type="SAM" id="MobiDB-lite"/>
    </source>
</evidence>
<dbReference type="EMBL" id="KV919214">
    <property type="protein sequence ID" value="OSX70757.1"/>
    <property type="molecule type" value="Genomic_DNA"/>
</dbReference>
<accession>A0A1X6NQ92</accession>
<name>A0A1X6NQ92_PORUM</name>